<name>A0A9D1YVT4_9MICO</name>
<dbReference type="Proteomes" id="UP000824005">
    <property type="component" value="Unassembled WGS sequence"/>
</dbReference>
<organism evidence="1 2">
    <name type="scientific">Candidatus Agrococcus pullicola</name>
    <dbReference type="NCBI Taxonomy" id="2838429"/>
    <lineage>
        <taxon>Bacteria</taxon>
        <taxon>Bacillati</taxon>
        <taxon>Actinomycetota</taxon>
        <taxon>Actinomycetes</taxon>
        <taxon>Micrococcales</taxon>
        <taxon>Microbacteriaceae</taxon>
        <taxon>Agrococcus</taxon>
    </lineage>
</organism>
<reference evidence="1" key="1">
    <citation type="journal article" date="2021" name="PeerJ">
        <title>Extensive microbial diversity within the chicken gut microbiome revealed by metagenomics and culture.</title>
        <authorList>
            <person name="Gilroy R."/>
            <person name="Ravi A."/>
            <person name="Getino M."/>
            <person name="Pursley I."/>
            <person name="Horton D.L."/>
            <person name="Alikhan N.F."/>
            <person name="Baker D."/>
            <person name="Gharbi K."/>
            <person name="Hall N."/>
            <person name="Watson M."/>
            <person name="Adriaenssens E.M."/>
            <person name="Foster-Nyarko E."/>
            <person name="Jarju S."/>
            <person name="Secka A."/>
            <person name="Antonio M."/>
            <person name="Oren A."/>
            <person name="Chaudhuri R.R."/>
            <person name="La Ragione R."/>
            <person name="Hildebrand F."/>
            <person name="Pallen M.J."/>
        </authorList>
    </citation>
    <scope>NUCLEOTIDE SEQUENCE</scope>
    <source>
        <strain evidence="1">ChiGjej1B1-98</strain>
    </source>
</reference>
<accession>A0A9D1YVT4</accession>
<dbReference type="AlphaFoldDB" id="A0A9D1YVT4"/>
<dbReference type="EMBL" id="DXDC01000246">
    <property type="protein sequence ID" value="HIY66253.1"/>
    <property type="molecule type" value="Genomic_DNA"/>
</dbReference>
<sequence length="72" mass="8076">MSRLTELLRQVRKADAQLGTDLEAEVAALTKRRTFGLVFEQHQPEAVELPGRVVRRGDKVRVLPPRGGDKGR</sequence>
<comment type="caution">
    <text evidence="1">The sequence shown here is derived from an EMBL/GenBank/DDBJ whole genome shotgun (WGS) entry which is preliminary data.</text>
</comment>
<gene>
    <name evidence="1" type="ORF">H9830_08265</name>
</gene>
<reference evidence="1" key="2">
    <citation type="submission" date="2021-04" db="EMBL/GenBank/DDBJ databases">
        <authorList>
            <person name="Gilroy R."/>
        </authorList>
    </citation>
    <scope>NUCLEOTIDE SEQUENCE</scope>
    <source>
        <strain evidence="1">ChiGjej1B1-98</strain>
    </source>
</reference>
<proteinExistence type="predicted"/>
<evidence type="ECO:0000313" key="1">
    <source>
        <dbReference type="EMBL" id="HIY66253.1"/>
    </source>
</evidence>
<protein>
    <submittedName>
        <fullName evidence="1">Uncharacterized protein</fullName>
    </submittedName>
</protein>
<evidence type="ECO:0000313" key="2">
    <source>
        <dbReference type="Proteomes" id="UP000824005"/>
    </source>
</evidence>